<evidence type="ECO:0000313" key="1">
    <source>
        <dbReference type="EMBL" id="SNR73185.1"/>
    </source>
</evidence>
<dbReference type="OrthoDB" id="5194575at2"/>
<sequence length="114" mass="12317">MTTPPHPGTREYRSQVVRISDLTVTTDLLEDLTFENCVITGPAVLGLLEDVTIANSTFDAPDGDALFWPVPASRPAVMGIVAVRRVGFFSCRFERIGLAAPEEALPDLRAGFGL</sequence>
<protein>
    <submittedName>
        <fullName evidence="1">Uncharacterized protein</fullName>
    </submittedName>
</protein>
<evidence type="ECO:0000313" key="2">
    <source>
        <dbReference type="Proteomes" id="UP000198403"/>
    </source>
</evidence>
<dbReference type="RefSeq" id="WP_089337891.1">
    <property type="nucleotide sequence ID" value="NZ_FZNO01000021.1"/>
</dbReference>
<name>A0A238YPX3_9ACTN</name>
<dbReference type="Proteomes" id="UP000198403">
    <property type="component" value="Unassembled WGS sequence"/>
</dbReference>
<dbReference type="EMBL" id="FZNO01000021">
    <property type="protein sequence ID" value="SNR73185.1"/>
    <property type="molecule type" value="Genomic_DNA"/>
</dbReference>
<dbReference type="AlphaFoldDB" id="A0A238YPX3"/>
<proteinExistence type="predicted"/>
<accession>A0A238YPX3</accession>
<keyword evidence="2" id="KW-1185">Reference proteome</keyword>
<gene>
    <name evidence="1" type="ORF">SAMN06272737_121102</name>
</gene>
<organism evidence="1 2">
    <name type="scientific">Blastococcus mobilis</name>
    <dbReference type="NCBI Taxonomy" id="1938746"/>
    <lineage>
        <taxon>Bacteria</taxon>
        <taxon>Bacillati</taxon>
        <taxon>Actinomycetota</taxon>
        <taxon>Actinomycetes</taxon>
        <taxon>Geodermatophilales</taxon>
        <taxon>Geodermatophilaceae</taxon>
        <taxon>Blastococcus</taxon>
    </lineage>
</organism>
<reference evidence="1 2" key="1">
    <citation type="submission" date="2017-06" db="EMBL/GenBank/DDBJ databases">
        <authorList>
            <person name="Kim H.J."/>
            <person name="Triplett B.A."/>
        </authorList>
    </citation>
    <scope>NUCLEOTIDE SEQUENCE [LARGE SCALE GENOMIC DNA]</scope>
    <source>
        <strain evidence="1 2">DSM 44272</strain>
    </source>
</reference>